<sequence length="342" mass="36512">MIGHRHGMLMDAETHLPKRAILSASDTASIRLAGNIIRTGGLVAFPTETVYGLGCDAMNPEAAAKVFEAKQRPQFDPLIVHLADRTQVDAVVASQPPMAQRLMDEFWPGPLTLVLPKQSVVPDLVTAGLSTVAVRMPSHPIAQALIREAGTPIAAPSANLFGYVSPTNARHVSESLGNKVDIILDGGPCQVGVESTIVSLVGLEPELLRPGSITLEQLTAVIGPMRGRSSNDNHPIAPGQLARHYATLTPLTILASVGTRPVLRPDERAGLLLISQSKERKSGFAAIEVLSPAGDIREAARNLFAGLRRLDSLGLDRIYAEPCHEMGLGLAIMDRLRRCAAR</sequence>
<dbReference type="Gene3D" id="3.40.50.11030">
    <property type="entry name" value="Threonylcarbamoyl-AMP synthase, C-terminal domain"/>
    <property type="match status" value="1"/>
</dbReference>
<feature type="binding site" evidence="14">
    <location>
        <position position="131"/>
    </location>
    <ligand>
        <name>ATP</name>
        <dbReference type="ChEBI" id="CHEBI:30616"/>
    </ligand>
</feature>
<evidence type="ECO:0000256" key="7">
    <source>
        <dbReference type="ARBA" id="ARBA00022694"/>
    </source>
</evidence>
<dbReference type="PANTHER" id="PTHR17490:SF16">
    <property type="entry name" value="THREONYLCARBAMOYL-AMP SYNTHASE"/>
    <property type="match status" value="1"/>
</dbReference>
<evidence type="ECO:0000256" key="8">
    <source>
        <dbReference type="ARBA" id="ARBA00022695"/>
    </source>
</evidence>
<dbReference type="InterPro" id="IPR050156">
    <property type="entry name" value="TC-AMP_synthase_SUA5"/>
</dbReference>
<comment type="subcellular location">
    <subcellularLocation>
        <location evidence="1 13">Cytoplasm</location>
    </subcellularLocation>
</comment>
<evidence type="ECO:0000256" key="10">
    <source>
        <dbReference type="ARBA" id="ARBA00022840"/>
    </source>
</evidence>
<organism evidence="16 17">
    <name type="scientific">Candidatus Nitrospira kreftii</name>
    <dbReference type="NCBI Taxonomy" id="2652173"/>
    <lineage>
        <taxon>Bacteria</taxon>
        <taxon>Pseudomonadati</taxon>
        <taxon>Nitrospirota</taxon>
        <taxon>Nitrospiria</taxon>
        <taxon>Nitrospirales</taxon>
        <taxon>Nitrospiraceae</taxon>
        <taxon>Nitrospira</taxon>
    </lineage>
</organism>
<evidence type="ECO:0000256" key="1">
    <source>
        <dbReference type="ARBA" id="ARBA00004496"/>
    </source>
</evidence>
<dbReference type="InterPro" id="IPR006070">
    <property type="entry name" value="Sua5-like_dom"/>
</dbReference>
<evidence type="ECO:0000256" key="11">
    <source>
        <dbReference type="ARBA" id="ARBA00029774"/>
    </source>
</evidence>
<dbReference type="FunFam" id="3.90.870.10:FF:000009">
    <property type="entry name" value="Threonylcarbamoyl-AMP synthase, putative"/>
    <property type="match status" value="1"/>
</dbReference>
<evidence type="ECO:0000256" key="9">
    <source>
        <dbReference type="ARBA" id="ARBA00022741"/>
    </source>
</evidence>
<evidence type="ECO:0000256" key="6">
    <source>
        <dbReference type="ARBA" id="ARBA00022679"/>
    </source>
</evidence>
<feature type="binding site" evidence="14">
    <location>
        <position position="155"/>
    </location>
    <ligand>
        <name>L-threonine</name>
        <dbReference type="ChEBI" id="CHEBI:57926"/>
    </ligand>
</feature>
<name>A0A7S8J009_9BACT</name>
<evidence type="ECO:0000256" key="12">
    <source>
        <dbReference type="ARBA" id="ARBA00048366"/>
    </source>
</evidence>
<comment type="function">
    <text evidence="13">Required for the formation of a threonylcarbamoyl group on adenosine at position 37 (t(6)A37) in tRNAs that read codons beginning with adenine.</text>
</comment>
<dbReference type="InterPro" id="IPR010923">
    <property type="entry name" value="T(6)A37_SUA5"/>
</dbReference>
<feature type="binding site" evidence="14">
    <location>
        <position position="72"/>
    </location>
    <ligand>
        <name>ATP</name>
        <dbReference type="ChEBI" id="CHEBI:30616"/>
    </ligand>
</feature>
<evidence type="ECO:0000256" key="2">
    <source>
        <dbReference type="ARBA" id="ARBA00007663"/>
    </source>
</evidence>
<accession>A0A7S8J009</accession>
<evidence type="ECO:0000256" key="14">
    <source>
        <dbReference type="PIRSR" id="PIRSR004930-1"/>
    </source>
</evidence>
<protein>
    <recommendedName>
        <fullName evidence="4 13">Threonylcarbamoyl-AMP synthase</fullName>
        <shortName evidence="13">TC-AMP synthase</shortName>
        <ecNumber evidence="3 13">2.7.7.87</ecNumber>
    </recommendedName>
    <alternativeName>
        <fullName evidence="11 13">L-threonylcarbamoyladenylate synthase</fullName>
    </alternativeName>
</protein>
<evidence type="ECO:0000313" key="16">
    <source>
        <dbReference type="EMBL" id="QPD04634.1"/>
    </source>
</evidence>
<feature type="binding site" evidence="14">
    <location>
        <position position="165"/>
    </location>
    <ligand>
        <name>ATP</name>
        <dbReference type="ChEBI" id="CHEBI:30616"/>
    </ligand>
</feature>
<keyword evidence="7 13" id="KW-0819">tRNA processing</keyword>
<dbReference type="GO" id="GO:0003725">
    <property type="term" value="F:double-stranded RNA binding"/>
    <property type="evidence" value="ECO:0007669"/>
    <property type="project" value="UniProtKB-UniRule"/>
</dbReference>
<dbReference type="GO" id="GO:0061710">
    <property type="term" value="F:L-threonylcarbamoyladenylate synthase"/>
    <property type="evidence" value="ECO:0007669"/>
    <property type="project" value="UniProtKB-EC"/>
</dbReference>
<gene>
    <name evidence="16" type="ORF">Nkreftii_002408</name>
</gene>
<evidence type="ECO:0000313" key="17">
    <source>
        <dbReference type="Proteomes" id="UP000593737"/>
    </source>
</evidence>
<evidence type="ECO:0000259" key="15">
    <source>
        <dbReference type="PROSITE" id="PS51163"/>
    </source>
</evidence>
<dbReference type="InterPro" id="IPR017945">
    <property type="entry name" value="DHBP_synth_RibB-like_a/b_dom"/>
</dbReference>
<feature type="binding site" evidence="14">
    <location>
        <position position="135"/>
    </location>
    <ligand>
        <name>L-threonine</name>
        <dbReference type="ChEBI" id="CHEBI:57926"/>
    </ligand>
</feature>
<proteinExistence type="inferred from homology"/>
<comment type="similarity">
    <text evidence="2 13">Belongs to the SUA5 family.</text>
</comment>
<feature type="binding site" evidence="14">
    <location>
        <position position="245"/>
    </location>
    <ligand>
        <name>ATP</name>
        <dbReference type="ChEBI" id="CHEBI:30616"/>
    </ligand>
</feature>
<dbReference type="PROSITE" id="PS51163">
    <property type="entry name" value="YRDC"/>
    <property type="match status" value="1"/>
</dbReference>
<evidence type="ECO:0000256" key="3">
    <source>
        <dbReference type="ARBA" id="ARBA00012584"/>
    </source>
</evidence>
<dbReference type="InterPro" id="IPR038385">
    <property type="entry name" value="Sua5/YwlC_C"/>
</dbReference>
<feature type="binding site" evidence="14">
    <location>
        <position position="157"/>
    </location>
    <ligand>
        <name>ATP</name>
        <dbReference type="ChEBI" id="CHEBI:30616"/>
    </ligand>
</feature>
<dbReference type="Pfam" id="PF01300">
    <property type="entry name" value="Sua5_yciO_yrdC"/>
    <property type="match status" value="1"/>
</dbReference>
<dbReference type="PIRSF" id="PIRSF004930">
    <property type="entry name" value="Tln_factor_SUA5"/>
    <property type="match status" value="1"/>
</dbReference>
<feature type="binding site" evidence="14">
    <location>
        <position position="209"/>
    </location>
    <ligand>
        <name>ATP</name>
        <dbReference type="ChEBI" id="CHEBI:30616"/>
    </ligand>
</feature>
<feature type="binding site" evidence="14">
    <location>
        <position position="195"/>
    </location>
    <ligand>
        <name>L-threonine</name>
        <dbReference type="ChEBI" id="CHEBI:57926"/>
    </ligand>
</feature>
<evidence type="ECO:0000256" key="4">
    <source>
        <dbReference type="ARBA" id="ARBA00015492"/>
    </source>
</evidence>
<dbReference type="EC" id="2.7.7.87" evidence="3 13"/>
<dbReference type="InterPro" id="IPR005145">
    <property type="entry name" value="Sua5_C"/>
</dbReference>
<feature type="domain" description="YrdC-like" evidence="15">
    <location>
        <begin position="27"/>
        <end position="213"/>
    </location>
</feature>
<dbReference type="GO" id="GO:0008033">
    <property type="term" value="P:tRNA processing"/>
    <property type="evidence" value="ECO:0007669"/>
    <property type="project" value="UniProtKB-KW"/>
</dbReference>
<dbReference type="GO" id="GO:0005524">
    <property type="term" value="F:ATP binding"/>
    <property type="evidence" value="ECO:0007669"/>
    <property type="project" value="UniProtKB-UniRule"/>
</dbReference>
<dbReference type="SUPFAM" id="SSF55821">
    <property type="entry name" value="YrdC/RibB"/>
    <property type="match status" value="1"/>
</dbReference>
<dbReference type="EMBL" id="CP047423">
    <property type="protein sequence ID" value="QPD04634.1"/>
    <property type="molecule type" value="Genomic_DNA"/>
</dbReference>
<dbReference type="AlphaFoldDB" id="A0A7S8J009"/>
<keyword evidence="10 13" id="KW-0067">ATP-binding</keyword>
<evidence type="ECO:0000256" key="13">
    <source>
        <dbReference type="PIRNR" id="PIRNR004930"/>
    </source>
</evidence>
<dbReference type="PANTHER" id="PTHR17490">
    <property type="entry name" value="SUA5"/>
    <property type="match status" value="1"/>
</dbReference>
<reference evidence="16 17" key="1">
    <citation type="journal article" date="2020" name="ISME J.">
        <title>Enrichment and physiological characterization of a novel comammox Nitrospira indicates ammonium inhibition of complete nitrification.</title>
        <authorList>
            <person name="Sakoula D."/>
            <person name="Koch H."/>
            <person name="Frank J."/>
            <person name="Jetten M.S.M."/>
            <person name="van Kessel M.A.H.J."/>
            <person name="Lucker S."/>
        </authorList>
    </citation>
    <scope>NUCLEOTIDE SEQUENCE [LARGE SCALE GENOMIC DNA]</scope>
    <source>
        <strain evidence="16">Comreactor17</strain>
    </source>
</reference>
<dbReference type="GO" id="GO:0005737">
    <property type="term" value="C:cytoplasm"/>
    <property type="evidence" value="ECO:0007669"/>
    <property type="project" value="UniProtKB-SubCell"/>
</dbReference>
<keyword evidence="5 13" id="KW-0963">Cytoplasm</keyword>
<dbReference type="GO" id="GO:0006450">
    <property type="term" value="P:regulation of translational fidelity"/>
    <property type="evidence" value="ECO:0007669"/>
    <property type="project" value="TreeGrafter"/>
</dbReference>
<dbReference type="GO" id="GO:0000049">
    <property type="term" value="F:tRNA binding"/>
    <property type="evidence" value="ECO:0007669"/>
    <property type="project" value="TreeGrafter"/>
</dbReference>
<feature type="binding site" evidence="14">
    <location>
        <position position="81"/>
    </location>
    <ligand>
        <name>L-threonine</name>
        <dbReference type="ChEBI" id="CHEBI:57926"/>
    </ligand>
</feature>
<dbReference type="Gene3D" id="3.90.870.10">
    <property type="entry name" value="DHBP synthase"/>
    <property type="match status" value="1"/>
</dbReference>
<keyword evidence="9 13" id="KW-0547">Nucleotide-binding</keyword>
<dbReference type="KEGG" id="nkf:Nkreftii_002408"/>
<dbReference type="Pfam" id="PF03481">
    <property type="entry name" value="Sua5_C"/>
    <property type="match status" value="1"/>
</dbReference>
<comment type="catalytic activity">
    <reaction evidence="12 13">
        <text>L-threonine + hydrogencarbonate + ATP = L-threonylcarbamoyladenylate + diphosphate + H2O</text>
        <dbReference type="Rhea" id="RHEA:36407"/>
        <dbReference type="ChEBI" id="CHEBI:15377"/>
        <dbReference type="ChEBI" id="CHEBI:17544"/>
        <dbReference type="ChEBI" id="CHEBI:30616"/>
        <dbReference type="ChEBI" id="CHEBI:33019"/>
        <dbReference type="ChEBI" id="CHEBI:57926"/>
        <dbReference type="ChEBI" id="CHEBI:73682"/>
        <dbReference type="EC" id="2.7.7.87"/>
    </reaction>
</comment>
<dbReference type="Proteomes" id="UP000593737">
    <property type="component" value="Chromosome"/>
</dbReference>
<keyword evidence="6 13" id="KW-0808">Transferase</keyword>
<keyword evidence="8 13" id="KW-0548">Nucleotidyltransferase</keyword>
<evidence type="ECO:0000256" key="5">
    <source>
        <dbReference type="ARBA" id="ARBA00022490"/>
    </source>
</evidence>
<dbReference type="NCBIfam" id="TIGR00057">
    <property type="entry name" value="L-threonylcarbamoyladenylate synthase"/>
    <property type="match status" value="1"/>
</dbReference>
<feature type="binding site" evidence="14">
    <location>
        <position position="49"/>
    </location>
    <ligand>
        <name>L-threonine</name>
        <dbReference type="ChEBI" id="CHEBI:57926"/>
    </ligand>
</feature>